<evidence type="ECO:0008006" key="4">
    <source>
        <dbReference type="Google" id="ProtNLM"/>
    </source>
</evidence>
<sequence>MKPIVILTSAILALSALPAMGQSASGAKAQPPSDEIVHMRQEIAAARKTYDTKVAEAKKVYNDAKAAAAKERDAAISTARANANQKKS</sequence>
<dbReference type="RefSeq" id="WP_101684776.1">
    <property type="nucleotide sequence ID" value="NZ_PJRP01000019.1"/>
</dbReference>
<gene>
    <name evidence="2" type="ORF">CYJ10_28455</name>
</gene>
<evidence type="ECO:0000313" key="2">
    <source>
        <dbReference type="EMBL" id="PLP97249.1"/>
    </source>
</evidence>
<organism evidence="2 3">
    <name type="scientific">Cupriavidus pauculus</name>
    <dbReference type="NCBI Taxonomy" id="82633"/>
    <lineage>
        <taxon>Bacteria</taxon>
        <taxon>Pseudomonadati</taxon>
        <taxon>Pseudomonadota</taxon>
        <taxon>Betaproteobacteria</taxon>
        <taxon>Burkholderiales</taxon>
        <taxon>Burkholderiaceae</taxon>
        <taxon>Cupriavidus</taxon>
    </lineage>
</organism>
<accession>A0A2N5C4V5</accession>
<dbReference type="Proteomes" id="UP000234341">
    <property type="component" value="Unassembled WGS sequence"/>
</dbReference>
<evidence type="ECO:0000256" key="1">
    <source>
        <dbReference type="SAM" id="SignalP"/>
    </source>
</evidence>
<feature type="signal peptide" evidence="1">
    <location>
        <begin position="1"/>
        <end position="21"/>
    </location>
</feature>
<keyword evidence="1" id="KW-0732">Signal</keyword>
<evidence type="ECO:0000313" key="3">
    <source>
        <dbReference type="Proteomes" id="UP000234341"/>
    </source>
</evidence>
<reference evidence="2 3" key="1">
    <citation type="submission" date="2017-12" db="EMBL/GenBank/DDBJ databases">
        <title>Genome sequence of the active heterotrophic nitrifier-denitrifier, Cupriavidus pauculus UM1.</title>
        <authorList>
            <person name="Putonti C."/>
            <person name="Castignetti D."/>
        </authorList>
    </citation>
    <scope>NUCLEOTIDE SEQUENCE [LARGE SCALE GENOMIC DNA]</scope>
    <source>
        <strain evidence="2 3">UM1</strain>
    </source>
</reference>
<dbReference type="OrthoDB" id="8971187at2"/>
<comment type="caution">
    <text evidence="2">The sequence shown here is derived from an EMBL/GenBank/DDBJ whole genome shotgun (WGS) entry which is preliminary data.</text>
</comment>
<dbReference type="EMBL" id="PJRP01000019">
    <property type="protein sequence ID" value="PLP97249.1"/>
    <property type="molecule type" value="Genomic_DNA"/>
</dbReference>
<name>A0A2N5C4V5_9BURK</name>
<protein>
    <recommendedName>
        <fullName evidence="4">DUF4398 domain-containing protein</fullName>
    </recommendedName>
</protein>
<proteinExistence type="predicted"/>
<dbReference type="AlphaFoldDB" id="A0A2N5C4V5"/>
<feature type="chain" id="PRO_5014665728" description="DUF4398 domain-containing protein" evidence="1">
    <location>
        <begin position="22"/>
        <end position="88"/>
    </location>
</feature>